<evidence type="ECO:0000313" key="1">
    <source>
        <dbReference type="EMBL" id="EGB13697.1"/>
    </source>
</evidence>
<dbReference type="STRING" id="641491.DND132_0480"/>
<dbReference type="PANTHER" id="PTHR43845:SF1">
    <property type="entry name" value="BLR5969 PROTEIN"/>
    <property type="match status" value="1"/>
</dbReference>
<dbReference type="Proteomes" id="UP000007845">
    <property type="component" value="Chromosome"/>
</dbReference>
<dbReference type="PANTHER" id="PTHR43845">
    <property type="entry name" value="BLR5969 PROTEIN"/>
    <property type="match status" value="1"/>
</dbReference>
<dbReference type="AlphaFoldDB" id="F0JFE1"/>
<dbReference type="KEGG" id="ddn:DND132_0480"/>
<evidence type="ECO:0000313" key="2">
    <source>
        <dbReference type="Proteomes" id="UP000007845"/>
    </source>
</evidence>
<protein>
    <submittedName>
        <fullName evidence="1">Putative phenylacetate-CoA ligase</fullName>
    </submittedName>
</protein>
<accession>F0JFE1</accession>
<name>F0JFE1_9BACT</name>
<proteinExistence type="predicted"/>
<dbReference type="SUPFAM" id="SSF56801">
    <property type="entry name" value="Acetyl-CoA synthetase-like"/>
    <property type="match status" value="1"/>
</dbReference>
<keyword evidence="1" id="KW-0436">Ligase</keyword>
<keyword evidence="2" id="KW-1185">Reference proteome</keyword>
<organism evidence="1 2">
    <name type="scientific">Pseudodesulfovibrio mercurii</name>
    <dbReference type="NCBI Taxonomy" id="641491"/>
    <lineage>
        <taxon>Bacteria</taxon>
        <taxon>Pseudomonadati</taxon>
        <taxon>Thermodesulfobacteriota</taxon>
        <taxon>Desulfovibrionia</taxon>
        <taxon>Desulfovibrionales</taxon>
        <taxon>Desulfovibrionaceae</taxon>
    </lineage>
</organism>
<dbReference type="EMBL" id="CP003220">
    <property type="protein sequence ID" value="EGB13697.1"/>
    <property type="molecule type" value="Genomic_DNA"/>
</dbReference>
<dbReference type="Gene3D" id="3.40.50.12780">
    <property type="entry name" value="N-terminal domain of ligase-like"/>
    <property type="match status" value="1"/>
</dbReference>
<dbReference type="GO" id="GO:0016874">
    <property type="term" value="F:ligase activity"/>
    <property type="evidence" value="ECO:0007669"/>
    <property type="project" value="UniProtKB-KW"/>
</dbReference>
<dbReference type="HOGENOM" id="CLU_535023_0_0_7"/>
<dbReference type="eggNOG" id="COG1541">
    <property type="taxonomic scope" value="Bacteria"/>
</dbReference>
<reference evidence="1 2" key="1">
    <citation type="journal article" date="2011" name="J. Bacteriol.">
        <title>Genome sequence of the mercury-methylating strain Desulfovibrio desulfuricans ND132.</title>
        <authorList>
            <person name="Brown S.D."/>
            <person name="Gilmour C.C."/>
            <person name="Kucken A.M."/>
            <person name="Wall J.D."/>
            <person name="Elias D.A."/>
            <person name="Brandt C.C."/>
            <person name="Podar M."/>
            <person name="Chertkov O."/>
            <person name="Held B."/>
            <person name="Bruce D.C."/>
            <person name="Detter J.C."/>
            <person name="Tapia R."/>
            <person name="Han C.S."/>
            <person name="Goodwin L.A."/>
            <person name="Cheng J.F."/>
            <person name="Pitluck S."/>
            <person name="Woyke T."/>
            <person name="Mikhailova N."/>
            <person name="Ivanova N.N."/>
            <person name="Han J."/>
            <person name="Lucas S."/>
            <person name="Lapidus A.L."/>
            <person name="Land M.L."/>
            <person name="Hauser L.J."/>
            <person name="Palumbo A.V."/>
        </authorList>
    </citation>
    <scope>NUCLEOTIDE SEQUENCE [LARGE SCALE GENOMIC DNA]</scope>
    <source>
        <strain evidence="1 2">ND132</strain>
    </source>
</reference>
<dbReference type="InterPro" id="IPR042099">
    <property type="entry name" value="ANL_N_sf"/>
</dbReference>
<sequence>MDSYAQFLASSADDRLVLIKSAPDGYWQERSERMALDLFRRCAARVPAYRDFLHRNGVDPAAIRGMDDFARIPATDKENYINHYPVDQLCWDGELGRSRLIASSSGSTGTPCFWPAFDEQTRHTAEAWELLFRDFLEVRNRSTLFIVAFAMGLWAAGTSTMMANEWISRKGYPLTLATPGIHIPDVLALVRSMHDRFDQIVIAGYPPHVKTIIDAGIRDDLDWKRLKLRFVFTGEAFTERWRTRFAEQTGLDNILTDALNMYGSADIGMVAHETPLTICLRRMAAEDDSLATALFGSDRVPAVNQYNPETRYFETVDGRLVVTAPSGIPLVRYNTRDIGGTLTYGDLETRLSALGIGLQAKTEALGIAQRIWKTPLVYLFGRGKFAASIYGITIFPEYTKWILDAPELTRVLTGKFVITTEDTDDLRQQLRLRVELAEGVEPTGRTRDLVKSVFVRELPRISSEYRALLQDMGDRVHPAIDLHPFGDPEHFPKDIVKKGA</sequence>
<gene>
    <name evidence="1" type="ORF">DND132_0480</name>
</gene>